<accession>A0A368GBR6</accession>
<feature type="compositionally biased region" description="Basic and acidic residues" evidence="1">
    <location>
        <begin position="511"/>
        <end position="522"/>
    </location>
</feature>
<feature type="compositionally biased region" description="Basic and acidic residues" evidence="1">
    <location>
        <begin position="93"/>
        <end position="105"/>
    </location>
</feature>
<feature type="compositionally biased region" description="Basic and acidic residues" evidence="1">
    <location>
        <begin position="143"/>
        <end position="160"/>
    </location>
</feature>
<sequence>MVEVDVRRDPDVVEMENEHWYRGILLSFASSRWQILNLVKERSSKYMGAEIQVDALAGFVSQHPQEVVQMIIPPGIGIKERRHATYTFPQSNKESRSHDGNETFKKLSAPSATVNLIDKSTSTQMETEADRRDDIDPDSDETFLTKDFDAKSPAEKKEDAPAAPSPATSPPPMEPLKPTHRLYEKSDIHSRSHLYDRRNEEGVSSSACNHTDQSCSDFDSSLSSVKRCLCGSSSASTIALNVQSTSESPTDLTANKSAVEDWGERGKWELPEYVDARSVAPVGSMQMDMEFHGQELYQVQLLRFNNPNEVFVVPYLKTRESLNIRLRRWFADESKSRNFVRIRTPDFVHPSLPVMVMSNNYCRRAVVQEVNVQMCSVTIWLVDFGEKQTNVKLSSLLFMPRVFAEIPAQVMKFSLGASHYNDSDESITRMQDIAKHFTYSYMQVNCDQKYVDFILRDKGYGQSSSLRHQLVALSLASFDDISQSDIDEMSDIMTLERSASVISNGAFAEGKTDVEIESDRTPRHSPSSSPQNGSIESNGVESTANNVAEVAEMNPFSSRALLPPVPRGKTRISVRDVRRQHPQSSTAVSTAEASELGQCQLVMILSSDSILRFQSSR</sequence>
<keyword evidence="4" id="KW-1185">Reference proteome</keyword>
<evidence type="ECO:0000313" key="4">
    <source>
        <dbReference type="Proteomes" id="UP000252519"/>
    </source>
</evidence>
<proteinExistence type="predicted"/>
<feature type="domain" description="Tudor" evidence="2">
    <location>
        <begin position="298"/>
        <end position="415"/>
    </location>
</feature>
<feature type="compositionally biased region" description="Pro residues" evidence="1">
    <location>
        <begin position="163"/>
        <end position="175"/>
    </location>
</feature>
<dbReference type="InterPro" id="IPR002999">
    <property type="entry name" value="Tudor"/>
</dbReference>
<dbReference type="SUPFAM" id="SSF63748">
    <property type="entry name" value="Tudor/PWWP/MBT"/>
    <property type="match status" value="1"/>
</dbReference>
<protein>
    <submittedName>
        <fullName evidence="3">Tudor domain protein</fullName>
    </submittedName>
</protein>
<evidence type="ECO:0000259" key="2">
    <source>
        <dbReference type="Pfam" id="PF00567"/>
    </source>
</evidence>
<dbReference type="EMBL" id="JOJR01000221">
    <property type="protein sequence ID" value="RCN41811.1"/>
    <property type="molecule type" value="Genomic_DNA"/>
</dbReference>
<dbReference type="Pfam" id="PF00567">
    <property type="entry name" value="TUDOR"/>
    <property type="match status" value="1"/>
</dbReference>
<evidence type="ECO:0000256" key="1">
    <source>
        <dbReference type="SAM" id="MobiDB-lite"/>
    </source>
</evidence>
<feature type="region of interest" description="Disordered" evidence="1">
    <location>
        <begin position="87"/>
        <end position="179"/>
    </location>
</feature>
<gene>
    <name evidence="3" type="ORF">ANCCAN_12240</name>
</gene>
<dbReference type="OrthoDB" id="10497003at2759"/>
<evidence type="ECO:0000313" key="3">
    <source>
        <dbReference type="EMBL" id="RCN41811.1"/>
    </source>
</evidence>
<name>A0A368GBR6_ANCCA</name>
<dbReference type="AlphaFoldDB" id="A0A368GBR6"/>
<reference evidence="3 4" key="1">
    <citation type="submission" date="2014-10" db="EMBL/GenBank/DDBJ databases">
        <title>Draft genome of the hookworm Ancylostoma caninum.</title>
        <authorList>
            <person name="Mitreva M."/>
        </authorList>
    </citation>
    <scope>NUCLEOTIDE SEQUENCE [LARGE SCALE GENOMIC DNA]</scope>
    <source>
        <strain evidence="3 4">Baltimore</strain>
    </source>
</reference>
<dbReference type="Proteomes" id="UP000252519">
    <property type="component" value="Unassembled WGS sequence"/>
</dbReference>
<dbReference type="Gene3D" id="2.30.30.140">
    <property type="match status" value="1"/>
</dbReference>
<feature type="compositionally biased region" description="Polar residues" evidence="1">
    <location>
        <begin position="110"/>
        <end position="126"/>
    </location>
</feature>
<comment type="caution">
    <text evidence="3">The sequence shown here is derived from an EMBL/GenBank/DDBJ whole genome shotgun (WGS) entry which is preliminary data.</text>
</comment>
<feature type="region of interest" description="Disordered" evidence="1">
    <location>
        <begin position="572"/>
        <end position="592"/>
    </location>
</feature>
<feature type="compositionally biased region" description="Polar residues" evidence="1">
    <location>
        <begin position="524"/>
        <end position="539"/>
    </location>
</feature>
<organism evidence="3 4">
    <name type="scientific">Ancylostoma caninum</name>
    <name type="common">Dog hookworm</name>
    <dbReference type="NCBI Taxonomy" id="29170"/>
    <lineage>
        <taxon>Eukaryota</taxon>
        <taxon>Metazoa</taxon>
        <taxon>Ecdysozoa</taxon>
        <taxon>Nematoda</taxon>
        <taxon>Chromadorea</taxon>
        <taxon>Rhabditida</taxon>
        <taxon>Rhabditina</taxon>
        <taxon>Rhabditomorpha</taxon>
        <taxon>Strongyloidea</taxon>
        <taxon>Ancylostomatidae</taxon>
        <taxon>Ancylostomatinae</taxon>
        <taxon>Ancylostoma</taxon>
    </lineage>
</organism>
<feature type="region of interest" description="Disordered" evidence="1">
    <location>
        <begin position="511"/>
        <end position="539"/>
    </location>
</feature>